<reference evidence="3 4" key="1">
    <citation type="submission" date="2014-04" db="EMBL/GenBank/DDBJ databases">
        <authorList>
            <consortium name="DOE Joint Genome Institute"/>
            <person name="Kuo A."/>
            <person name="Ruytinx J."/>
            <person name="Rineau F."/>
            <person name="Colpaert J."/>
            <person name="Kohler A."/>
            <person name="Nagy L.G."/>
            <person name="Floudas D."/>
            <person name="Copeland A."/>
            <person name="Barry K.W."/>
            <person name="Cichocki N."/>
            <person name="Veneault-Fourrey C."/>
            <person name="LaButti K."/>
            <person name="Lindquist E.A."/>
            <person name="Lipzen A."/>
            <person name="Lundell T."/>
            <person name="Morin E."/>
            <person name="Murat C."/>
            <person name="Sun H."/>
            <person name="Tunlid A."/>
            <person name="Henrissat B."/>
            <person name="Grigoriev I.V."/>
            <person name="Hibbett D.S."/>
            <person name="Martin F."/>
            <person name="Nordberg H.P."/>
            <person name="Cantor M.N."/>
            <person name="Hua S.X."/>
        </authorList>
    </citation>
    <scope>NUCLEOTIDE SEQUENCE [LARGE SCALE GENOMIC DNA]</scope>
    <source>
        <strain evidence="3 4">UH-Slu-Lm8-n1</strain>
    </source>
</reference>
<name>A0A0D0ATP1_9AGAM</name>
<keyword evidence="4" id="KW-1185">Reference proteome</keyword>
<feature type="region of interest" description="Disordered" evidence="1">
    <location>
        <begin position="146"/>
        <end position="186"/>
    </location>
</feature>
<dbReference type="InParanoid" id="A0A0D0ATP1"/>
<dbReference type="Proteomes" id="UP000054485">
    <property type="component" value="Unassembled WGS sequence"/>
</dbReference>
<dbReference type="InterPro" id="IPR032675">
    <property type="entry name" value="LRR_dom_sf"/>
</dbReference>
<dbReference type="STRING" id="930992.A0A0D0ATP1"/>
<dbReference type="Gene3D" id="3.80.10.10">
    <property type="entry name" value="Ribonuclease Inhibitor"/>
    <property type="match status" value="1"/>
</dbReference>
<organism evidence="3 4">
    <name type="scientific">Suillus luteus UH-Slu-Lm8-n1</name>
    <dbReference type="NCBI Taxonomy" id="930992"/>
    <lineage>
        <taxon>Eukaryota</taxon>
        <taxon>Fungi</taxon>
        <taxon>Dikarya</taxon>
        <taxon>Basidiomycota</taxon>
        <taxon>Agaricomycotina</taxon>
        <taxon>Agaricomycetes</taxon>
        <taxon>Agaricomycetidae</taxon>
        <taxon>Boletales</taxon>
        <taxon>Suillineae</taxon>
        <taxon>Suillaceae</taxon>
        <taxon>Suillus</taxon>
    </lineage>
</organism>
<feature type="compositionally biased region" description="Polar residues" evidence="1">
    <location>
        <begin position="174"/>
        <end position="185"/>
    </location>
</feature>
<evidence type="ECO:0000313" key="3">
    <source>
        <dbReference type="EMBL" id="KIK45051.1"/>
    </source>
</evidence>
<protein>
    <submittedName>
        <fullName evidence="3">Uncharacterized protein</fullName>
    </submittedName>
</protein>
<dbReference type="EMBL" id="KN835179">
    <property type="protein sequence ID" value="KIK45051.1"/>
    <property type="molecule type" value="Genomic_DNA"/>
</dbReference>
<evidence type="ECO:0000256" key="1">
    <source>
        <dbReference type="SAM" id="MobiDB-lite"/>
    </source>
</evidence>
<keyword evidence="2" id="KW-0732">Signal</keyword>
<reference evidence="4" key="2">
    <citation type="submission" date="2015-01" db="EMBL/GenBank/DDBJ databases">
        <title>Evolutionary Origins and Diversification of the Mycorrhizal Mutualists.</title>
        <authorList>
            <consortium name="DOE Joint Genome Institute"/>
            <consortium name="Mycorrhizal Genomics Consortium"/>
            <person name="Kohler A."/>
            <person name="Kuo A."/>
            <person name="Nagy L.G."/>
            <person name="Floudas D."/>
            <person name="Copeland A."/>
            <person name="Barry K.W."/>
            <person name="Cichocki N."/>
            <person name="Veneault-Fourrey C."/>
            <person name="LaButti K."/>
            <person name="Lindquist E.A."/>
            <person name="Lipzen A."/>
            <person name="Lundell T."/>
            <person name="Morin E."/>
            <person name="Murat C."/>
            <person name="Riley R."/>
            <person name="Ohm R."/>
            <person name="Sun H."/>
            <person name="Tunlid A."/>
            <person name="Henrissat B."/>
            <person name="Grigoriev I.V."/>
            <person name="Hibbett D.S."/>
            <person name="Martin F."/>
        </authorList>
    </citation>
    <scope>NUCLEOTIDE SEQUENCE [LARGE SCALE GENOMIC DNA]</scope>
    <source>
        <strain evidence="4">UH-Slu-Lm8-n1</strain>
    </source>
</reference>
<sequence>MLHALLVPGTLVFLSVASNRHLQTPAFKVLGFYASKAKSLQFLDLSQTNLDKKAVDYIVVSLTTAPEPGLISLRLDDCSLRVPALDVLARVIRHSSLRSVSLRHNRINATGAVALALMVRDYPDVVPITPNSSTFPAHGSIISSPPSSLIPPSARLPPPSPVARTGPALPPPRHSSSMPPQTTYTPYVPRARRGVAAAQPLPLPASGHPVPIIITSSPQGGVTTRHLAPNTGHQRSEGGLHPNGTAHRHDDGPSAALLDKVLVDVVGIVDATPQYCSRTRFEREPDLLNAFRGVRSRVRPTAEPEPSVQFSVRKFLPENRTEPDFGSTINDNDS</sequence>
<evidence type="ECO:0000313" key="4">
    <source>
        <dbReference type="Proteomes" id="UP000054485"/>
    </source>
</evidence>
<evidence type="ECO:0000256" key="2">
    <source>
        <dbReference type="SAM" id="SignalP"/>
    </source>
</evidence>
<gene>
    <name evidence="3" type="ORF">CY34DRAFT_10635</name>
</gene>
<feature type="region of interest" description="Disordered" evidence="1">
    <location>
        <begin position="209"/>
        <end position="253"/>
    </location>
</feature>
<dbReference type="OrthoDB" id="120976at2759"/>
<dbReference type="SUPFAM" id="SSF52047">
    <property type="entry name" value="RNI-like"/>
    <property type="match status" value="1"/>
</dbReference>
<dbReference type="AlphaFoldDB" id="A0A0D0ATP1"/>
<accession>A0A0D0ATP1</accession>
<dbReference type="HOGENOM" id="CLU_832026_0_0_1"/>
<feature type="signal peptide" evidence="2">
    <location>
        <begin position="1"/>
        <end position="17"/>
    </location>
</feature>
<proteinExistence type="predicted"/>
<feature type="chain" id="PRO_5002207367" evidence="2">
    <location>
        <begin position="18"/>
        <end position="334"/>
    </location>
</feature>